<dbReference type="KEGG" id="bbh:BN112_3443"/>
<evidence type="ECO:0000256" key="2">
    <source>
        <dbReference type="SAM" id="SignalP"/>
    </source>
</evidence>
<dbReference type="PANTHER" id="PTHR42928:SF5">
    <property type="entry name" value="BLR1237 PROTEIN"/>
    <property type="match status" value="1"/>
</dbReference>
<dbReference type="Proteomes" id="UP000007564">
    <property type="component" value="Chromosome"/>
</dbReference>
<dbReference type="CDD" id="cd07012">
    <property type="entry name" value="PBP2_Bug_TTT"/>
    <property type="match status" value="1"/>
</dbReference>
<keyword evidence="2" id="KW-0732">Signal</keyword>
<feature type="chain" id="PRO_5002197585" evidence="2">
    <location>
        <begin position="24"/>
        <end position="323"/>
    </location>
</feature>
<dbReference type="GeneID" id="93206196"/>
<dbReference type="OrthoDB" id="8678477at2"/>
<dbReference type="InterPro" id="IPR005064">
    <property type="entry name" value="BUG"/>
</dbReference>
<evidence type="ECO:0000256" key="1">
    <source>
        <dbReference type="ARBA" id="ARBA00006987"/>
    </source>
</evidence>
<protein>
    <submittedName>
        <fullName evidence="3">Putative exported protein</fullName>
    </submittedName>
</protein>
<feature type="signal peptide" evidence="2">
    <location>
        <begin position="1"/>
        <end position="23"/>
    </location>
</feature>
<dbReference type="EMBL" id="HE965806">
    <property type="protein sequence ID" value="CCJ55357.1"/>
    <property type="molecule type" value="Genomic_DNA"/>
</dbReference>
<dbReference type="RefSeq" id="WP_003816017.1">
    <property type="nucleotide sequence ID" value="NC_019382.1"/>
</dbReference>
<comment type="similarity">
    <text evidence="1">Belongs to the UPF0065 (bug) family.</text>
</comment>
<dbReference type="PIRSF" id="PIRSF017082">
    <property type="entry name" value="YflP"/>
    <property type="match status" value="1"/>
</dbReference>
<dbReference type="Pfam" id="PF03401">
    <property type="entry name" value="TctC"/>
    <property type="match status" value="1"/>
</dbReference>
<dbReference type="PANTHER" id="PTHR42928">
    <property type="entry name" value="TRICARBOXYLATE-BINDING PROTEIN"/>
    <property type="match status" value="1"/>
</dbReference>
<dbReference type="AlphaFoldDB" id="A0A0C6PB68"/>
<organism evidence="3 4">
    <name type="scientific">Bordetella bronchiseptica 253</name>
    <dbReference type="NCBI Taxonomy" id="568707"/>
    <lineage>
        <taxon>Bacteria</taxon>
        <taxon>Pseudomonadati</taxon>
        <taxon>Pseudomonadota</taxon>
        <taxon>Betaproteobacteria</taxon>
        <taxon>Burkholderiales</taxon>
        <taxon>Alcaligenaceae</taxon>
        <taxon>Bordetella</taxon>
    </lineage>
</organism>
<dbReference type="Gene3D" id="3.40.190.150">
    <property type="entry name" value="Bordetella uptake gene, domain 1"/>
    <property type="match status" value="1"/>
</dbReference>
<dbReference type="InterPro" id="IPR042100">
    <property type="entry name" value="Bug_dom1"/>
</dbReference>
<dbReference type="Gene3D" id="3.40.190.10">
    <property type="entry name" value="Periplasmic binding protein-like II"/>
    <property type="match status" value="1"/>
</dbReference>
<dbReference type="SUPFAM" id="SSF53850">
    <property type="entry name" value="Periplasmic binding protein-like II"/>
    <property type="match status" value="1"/>
</dbReference>
<sequence length="323" mass="33841">MFKASLKALALCALAVLPMAAPAAQADWPAKPVTLVVPFPPGGSTDVIGRYFGARLGELLGQSIVVENRPGANTGIGATAVARAPADGYTFMISGAPTYTTNSLLYANLNYDPIKSYEYVAIAASAPFVILTNPQTGIATVQDIVRKSASQPLSFGSFGTASTPHLAGEYLAQHGGAKLLHVPYRGSAPAMTDLIGNQIPLSIDTLVAALPQIRAGKVRAVALTSSARSPLLPELPTVAESGVAPYDFQTWFGIVAPHGTPQAVVQRMAQALQTMLAEPGTQARMRELGFEPEYVDAAGFRARVEQEMARNAGVIKAAGIRIE</sequence>
<evidence type="ECO:0000313" key="4">
    <source>
        <dbReference type="Proteomes" id="UP000007564"/>
    </source>
</evidence>
<dbReference type="HOGENOM" id="CLU_045683_0_0_4"/>
<accession>A0A0C6PB68</accession>
<gene>
    <name evidence="3" type="ORF">BN112_3443</name>
</gene>
<reference evidence="3 4" key="1">
    <citation type="journal article" date="2012" name="BMC Genomics">
        <title>Comparative genomics of the classical Bordetella subspecies: the evolution and exchange of virulence-associated diversity amongst closely related pathogens.</title>
        <authorList>
            <person name="Park J."/>
            <person name="Zhang Y."/>
            <person name="Buboltz A.M."/>
            <person name="Zhang X."/>
            <person name="Schuster S.C."/>
            <person name="Ahuja U."/>
            <person name="Liu M."/>
            <person name="Miller J.F."/>
            <person name="Sebaihia M."/>
            <person name="Bentley S.D."/>
            <person name="Parkhill J."/>
            <person name="Harvill E.T."/>
        </authorList>
    </citation>
    <scope>NUCLEOTIDE SEQUENCE [LARGE SCALE GENOMIC DNA]</scope>
    <source>
        <strain evidence="3 4">253</strain>
    </source>
</reference>
<proteinExistence type="inferred from homology"/>
<evidence type="ECO:0000313" key="3">
    <source>
        <dbReference type="EMBL" id="CCJ55357.1"/>
    </source>
</evidence>
<name>A0A0C6PB68_BORBO</name>